<feature type="region of interest" description="Disordered" evidence="1">
    <location>
        <begin position="762"/>
        <end position="804"/>
    </location>
</feature>
<dbReference type="Gene3D" id="3.40.190.10">
    <property type="entry name" value="Periplasmic binding protein-like II"/>
    <property type="match status" value="1"/>
</dbReference>
<organism evidence="4 5">
    <name type="scientific">Polymorphospora rubra</name>
    <dbReference type="NCBI Taxonomy" id="338584"/>
    <lineage>
        <taxon>Bacteria</taxon>
        <taxon>Bacillati</taxon>
        <taxon>Actinomycetota</taxon>
        <taxon>Actinomycetes</taxon>
        <taxon>Micromonosporales</taxon>
        <taxon>Micromonosporaceae</taxon>
        <taxon>Polymorphospora</taxon>
    </lineage>
</organism>
<keyword evidence="2" id="KW-0812">Transmembrane</keyword>
<keyword evidence="2" id="KW-1133">Transmembrane helix</keyword>
<keyword evidence="3" id="KW-0732">Signal</keyword>
<gene>
    <name evidence="4" type="ORF">Prubr_73340</name>
</gene>
<feature type="signal peptide" evidence="3">
    <location>
        <begin position="1"/>
        <end position="29"/>
    </location>
</feature>
<feature type="transmembrane region" description="Helical" evidence="2">
    <location>
        <begin position="823"/>
        <end position="845"/>
    </location>
</feature>
<evidence type="ECO:0000313" key="4">
    <source>
        <dbReference type="EMBL" id="BCJ70313.1"/>
    </source>
</evidence>
<dbReference type="AlphaFoldDB" id="A0A810NFT9"/>
<dbReference type="Proteomes" id="UP000680866">
    <property type="component" value="Chromosome"/>
</dbReference>
<evidence type="ECO:0000313" key="5">
    <source>
        <dbReference type="Proteomes" id="UP000680866"/>
    </source>
</evidence>
<evidence type="ECO:0000256" key="3">
    <source>
        <dbReference type="SAM" id="SignalP"/>
    </source>
</evidence>
<feature type="region of interest" description="Disordered" evidence="1">
    <location>
        <begin position="175"/>
        <end position="203"/>
    </location>
</feature>
<dbReference type="RefSeq" id="WP_212820135.1">
    <property type="nucleotide sequence ID" value="NZ_AP023359.1"/>
</dbReference>
<proteinExistence type="predicted"/>
<name>A0A810NFT9_9ACTN</name>
<keyword evidence="2" id="KW-0472">Membrane</keyword>
<evidence type="ECO:0000256" key="1">
    <source>
        <dbReference type="SAM" id="MobiDB-lite"/>
    </source>
</evidence>
<dbReference type="EMBL" id="AP023359">
    <property type="protein sequence ID" value="BCJ70313.1"/>
    <property type="molecule type" value="Genomic_DNA"/>
</dbReference>
<keyword evidence="5" id="KW-1185">Reference proteome</keyword>
<dbReference type="KEGG" id="pry:Prubr_73340"/>
<feature type="chain" id="PRO_5039107796" evidence="3">
    <location>
        <begin position="30"/>
        <end position="857"/>
    </location>
</feature>
<evidence type="ECO:0000256" key="2">
    <source>
        <dbReference type="SAM" id="Phobius"/>
    </source>
</evidence>
<accession>A0A810NFT9</accession>
<protein>
    <submittedName>
        <fullName evidence="4">Uncharacterized protein</fullName>
    </submittedName>
</protein>
<reference evidence="4" key="1">
    <citation type="submission" date="2020-08" db="EMBL/GenBank/DDBJ databases">
        <title>Whole genome shotgun sequence of Polymorphospora rubra NBRC 101157.</title>
        <authorList>
            <person name="Komaki H."/>
            <person name="Tamura T."/>
        </authorList>
    </citation>
    <scope>NUCLEOTIDE SEQUENCE</scope>
    <source>
        <strain evidence="4">NBRC 101157</strain>
    </source>
</reference>
<sequence>MTGRRARTVRRSRLATLVLGLLALAPLLAVPPAAGPAQGQDGAESAVTVNGRADGHEDFSGLRVTVSQTRDLTNQAVLVTWTGAEPTPRNRPVGVDYLQLMQCWGDPQAPGDPLGLAFRETCQFGLGLPQPAMAQGSDAPAGKNASRRRLDEIAGYPHPDPTETLPAAAQMVPFRSVDGGRTPDGSPQQPFGTKPNPNVPGGTMDQTDDDVLRAYFDEASTNEYPYALSAADGTGRVAFEVQNAARAPHLGCGAPAGAGPRRCHLVVVPRGSHDPYGGQDVATAGAVHGSPFSPAVWRHRIVVPLDFRAVGSACSLTQAERRTAGTELVAEAITSWQPALCAGSGPVIGYSAIGDFEAQNQVLSPSSGAPGLVFSAAPVAGTDPPLVHAPVAASGVVVAFNVDGNLDPYATAAEQERLRGAVLSELRLTPRLVAKLLTQSYRRDVPGIGGPTDNPNSIKYDKEFLDLNPVFRFWDQTPSATLNGLMTPVGNSMATRELWRWVLADPTARDWLAGSPDSQGPGKPGMVVNPAYQQLFAAGAVDYFPKADQSCAKESFQDVEYTNCTLDYRPYAGSLGEAALQTLRADSKGTAVPLQTINLPAGEQPRWTRIPRQEPGFRLAMSVTDSASAARYGLHTAQLCAAAPDATGTYVATDCRSATTAQMTAALGAMTPTDVPGVLAVDPAKVRAAAGAYPLTMVTYAIGNTAAPADDRRDYATLLRHAAGPGQIPGVAPGTLPEGYVPLPQAMREQTRTAADTLERATAPTTPPAADDPPAAPPGPVAGGAPTGVPVTPAPPSPGPVASSPVPTALPVAGTTTGSAVGILRFVLIGALVVGLFGGVAGPVLRRLAVRVPRDRP</sequence>
<feature type="compositionally biased region" description="Pro residues" evidence="1">
    <location>
        <begin position="765"/>
        <end position="780"/>
    </location>
</feature>